<name>A0A023D8Q0_ACIMT</name>
<feature type="region of interest" description="Disordered" evidence="1">
    <location>
        <begin position="105"/>
        <end position="138"/>
    </location>
</feature>
<protein>
    <submittedName>
        <fullName evidence="3">Transposase</fullName>
    </submittedName>
</protein>
<dbReference type="InterPro" id="IPR025161">
    <property type="entry name" value="IS402-like_dom"/>
</dbReference>
<dbReference type="PANTHER" id="PTHR46637:SF1">
    <property type="entry name" value="BLL5188 PROTEIN"/>
    <property type="match status" value="1"/>
</dbReference>
<dbReference type="EMBL" id="BAND01000141">
    <property type="protein sequence ID" value="GAJ30498.1"/>
    <property type="molecule type" value="Genomic_DNA"/>
</dbReference>
<evidence type="ECO:0000313" key="3">
    <source>
        <dbReference type="EMBL" id="GAJ30498.1"/>
    </source>
</evidence>
<dbReference type="AlphaFoldDB" id="A0A023D8Q0"/>
<evidence type="ECO:0000259" key="2">
    <source>
        <dbReference type="Pfam" id="PF13340"/>
    </source>
</evidence>
<evidence type="ECO:0000256" key="1">
    <source>
        <dbReference type="SAM" id="MobiDB-lite"/>
    </source>
</evidence>
<dbReference type="InterPro" id="IPR052909">
    <property type="entry name" value="Transposase_6_like"/>
</dbReference>
<dbReference type="Proteomes" id="UP000019760">
    <property type="component" value="Unassembled WGS sequence"/>
</dbReference>
<proteinExistence type="predicted"/>
<reference evidence="4" key="1">
    <citation type="journal article" date="2014" name="FEMS Microbiol. Lett.">
        <title>Draft Genomic DNA Sequence of the Facultatively Methylotrophic Bacterium Acidomonas methanolica type strain MB58.</title>
        <authorList>
            <person name="Higashiura N."/>
            <person name="Hadano H."/>
            <person name="Hirakawa H."/>
            <person name="Matsutani M."/>
            <person name="Takabe S."/>
            <person name="Matsushita K."/>
            <person name="Azuma Y."/>
        </authorList>
    </citation>
    <scope>NUCLEOTIDE SEQUENCE [LARGE SCALE GENOMIC DNA]</scope>
    <source>
        <strain evidence="4">MB58</strain>
    </source>
</reference>
<dbReference type="NCBIfam" id="NF033580">
    <property type="entry name" value="transpos_IS5_3"/>
    <property type="match status" value="1"/>
</dbReference>
<dbReference type="PANTHER" id="PTHR46637">
    <property type="entry name" value="TIS1421-TRANSPOSASE PROTEIN A"/>
    <property type="match status" value="1"/>
</dbReference>
<dbReference type="Pfam" id="PF13340">
    <property type="entry name" value="DUF4096"/>
    <property type="match status" value="1"/>
</dbReference>
<sequence length="138" mass="15124">MALFWLSDAAWAAIEPHLPKNQPGARRVDDRRVISGILHVLKVGCRWCDCPADYGPSTTIYNRFNRWSRRGFWLKLLDALVEAGAVTKSTAIDSTYIKAQRAAFGAKGGVQPRRSAARAAAGQPRSTRSPMSSAVPMP</sequence>
<reference evidence="3 4" key="2">
    <citation type="journal article" date="2014" name="FEMS Microbiol. Lett.">
        <title>Draft genomic DNA sequence of the facultatively methylotrophic bacterium Acidomonas methanolica type strain MB58.</title>
        <authorList>
            <person name="Higashiura N."/>
            <person name="Hadano H."/>
            <person name="Hirakawa H."/>
            <person name="Matsutani M."/>
            <person name="Takabe S."/>
            <person name="Matsushita K."/>
            <person name="Azuma Y."/>
        </authorList>
    </citation>
    <scope>NUCLEOTIDE SEQUENCE [LARGE SCALE GENOMIC DNA]</scope>
    <source>
        <strain evidence="3 4">MB58</strain>
    </source>
</reference>
<feature type="domain" description="Insertion element IS402-like" evidence="2">
    <location>
        <begin position="6"/>
        <end position="76"/>
    </location>
</feature>
<accession>A0A023D8Q0</accession>
<organism evidence="3 4">
    <name type="scientific">Acidomonas methanolica NBRC 104435</name>
    <dbReference type="NCBI Taxonomy" id="1231351"/>
    <lineage>
        <taxon>Bacteria</taxon>
        <taxon>Pseudomonadati</taxon>
        <taxon>Pseudomonadota</taxon>
        <taxon>Alphaproteobacteria</taxon>
        <taxon>Acetobacterales</taxon>
        <taxon>Acetobacteraceae</taxon>
        <taxon>Acidomonas</taxon>
    </lineage>
</organism>
<comment type="caution">
    <text evidence="3">The sequence shown here is derived from an EMBL/GenBank/DDBJ whole genome shotgun (WGS) entry which is preliminary data.</text>
</comment>
<evidence type="ECO:0000313" key="4">
    <source>
        <dbReference type="Proteomes" id="UP000019760"/>
    </source>
</evidence>
<keyword evidence="4" id="KW-1185">Reference proteome</keyword>
<gene>
    <name evidence="3" type="ORF">Amme_142_001</name>
</gene>